<sequence>MPVAALLAGPVCRRLRAVAADVIDDPAALQRLLDRADAVVGDCEDADPIATLALDVAWSVLVVHVEDLQEGRLWRDEPDAECDEARYTVLVAALQRLVADPPDGGSDAQEKLRDLTELVRWVTWAPQNLLPAH</sequence>
<evidence type="ECO:0000313" key="2">
    <source>
        <dbReference type="Proteomes" id="UP000318297"/>
    </source>
</evidence>
<comment type="caution">
    <text evidence="1">The sequence shown here is derived from an EMBL/GenBank/DDBJ whole genome shotgun (WGS) entry which is preliminary data.</text>
</comment>
<keyword evidence="2" id="KW-1185">Reference proteome</keyword>
<gene>
    <name evidence="1" type="ORF">BKA23_0073</name>
</gene>
<dbReference type="Proteomes" id="UP000318297">
    <property type="component" value="Unassembled WGS sequence"/>
</dbReference>
<dbReference type="EMBL" id="VIVQ01000001">
    <property type="protein sequence ID" value="TWE11311.1"/>
    <property type="molecule type" value="Genomic_DNA"/>
</dbReference>
<accession>A0A561E6T2</accession>
<proteinExistence type="predicted"/>
<evidence type="ECO:0000313" key="1">
    <source>
        <dbReference type="EMBL" id="TWE11311.1"/>
    </source>
</evidence>
<protein>
    <submittedName>
        <fullName evidence="1">Uncharacterized protein</fullName>
    </submittedName>
</protein>
<organism evidence="1 2">
    <name type="scientific">Rudaeicoccus suwonensis</name>
    <dbReference type="NCBI Taxonomy" id="657409"/>
    <lineage>
        <taxon>Bacteria</taxon>
        <taxon>Bacillati</taxon>
        <taxon>Actinomycetota</taxon>
        <taxon>Actinomycetes</taxon>
        <taxon>Micrococcales</taxon>
        <taxon>Dermacoccaceae</taxon>
        <taxon>Rudaeicoccus</taxon>
    </lineage>
</organism>
<name>A0A561E6T2_9MICO</name>
<reference evidence="1 2" key="1">
    <citation type="submission" date="2019-06" db="EMBL/GenBank/DDBJ databases">
        <title>Sequencing the genomes of 1000 actinobacteria strains.</title>
        <authorList>
            <person name="Klenk H.-P."/>
        </authorList>
    </citation>
    <scope>NUCLEOTIDE SEQUENCE [LARGE SCALE GENOMIC DNA]</scope>
    <source>
        <strain evidence="1 2">DSM 19560</strain>
    </source>
</reference>
<dbReference type="AlphaFoldDB" id="A0A561E6T2"/>